<comment type="subcellular location">
    <subcellularLocation>
        <location evidence="1">Cell membrane</location>
        <topology evidence="1">Multi-pass membrane protein</topology>
    </subcellularLocation>
</comment>
<feature type="compositionally biased region" description="Low complexity" evidence="8">
    <location>
        <begin position="1010"/>
        <end position="1025"/>
    </location>
</feature>
<name>E2ABP5_CAMFO</name>
<evidence type="ECO:0000256" key="4">
    <source>
        <dbReference type="ARBA" id="ARBA00022692"/>
    </source>
</evidence>
<dbReference type="PANTHER" id="PTHR11388:SF158">
    <property type="entry name" value="ORGANIC ANION TRANSPORTING POLYPEPTIDE 33EB"/>
    <property type="match status" value="1"/>
</dbReference>
<evidence type="ECO:0000313" key="11">
    <source>
        <dbReference type="EMBL" id="EFN69147.1"/>
    </source>
</evidence>
<keyword evidence="5 9" id="KW-1133">Transmembrane helix</keyword>
<keyword evidence="7" id="KW-1015">Disulfide bond</keyword>
<dbReference type="EMBL" id="GL438334">
    <property type="protein sequence ID" value="EFN69147.1"/>
    <property type="molecule type" value="Genomic_DNA"/>
</dbReference>
<feature type="compositionally biased region" description="Polar residues" evidence="8">
    <location>
        <begin position="803"/>
        <end position="817"/>
    </location>
</feature>
<comment type="similarity">
    <text evidence="2">Belongs to the organo anion transporter (TC 2.A.60) family.</text>
</comment>
<feature type="transmembrane region" description="Helical" evidence="9">
    <location>
        <begin position="451"/>
        <end position="473"/>
    </location>
</feature>
<evidence type="ECO:0000256" key="5">
    <source>
        <dbReference type="ARBA" id="ARBA00022989"/>
    </source>
</evidence>
<dbReference type="OrthoDB" id="5062115at2759"/>
<feature type="compositionally biased region" description="Basic and acidic residues" evidence="8">
    <location>
        <begin position="959"/>
        <end position="972"/>
    </location>
</feature>
<feature type="transmembrane region" description="Helical" evidence="9">
    <location>
        <begin position="325"/>
        <end position="348"/>
    </location>
</feature>
<feature type="transmembrane region" description="Helical" evidence="9">
    <location>
        <begin position="401"/>
        <end position="421"/>
    </location>
</feature>
<keyword evidence="3" id="KW-1003">Cell membrane</keyword>
<feature type="transmembrane region" description="Helical" evidence="9">
    <location>
        <begin position="153"/>
        <end position="172"/>
    </location>
</feature>
<proteinExistence type="inferred from homology"/>
<protein>
    <submittedName>
        <fullName evidence="11">Solute carrier organic anion transporter family member 2B1</fullName>
    </submittedName>
</protein>
<feature type="region of interest" description="Disordered" evidence="8">
    <location>
        <begin position="731"/>
        <end position="1061"/>
    </location>
</feature>
<dbReference type="GO" id="GO:0016323">
    <property type="term" value="C:basolateral plasma membrane"/>
    <property type="evidence" value="ECO:0007669"/>
    <property type="project" value="TreeGrafter"/>
</dbReference>
<feature type="compositionally biased region" description="Polar residues" evidence="8">
    <location>
        <begin position="907"/>
        <end position="920"/>
    </location>
</feature>
<feature type="compositionally biased region" description="Basic and acidic residues" evidence="8">
    <location>
        <begin position="981"/>
        <end position="998"/>
    </location>
</feature>
<dbReference type="Gene3D" id="1.20.1250.20">
    <property type="entry name" value="MFS general substrate transporter like domains"/>
    <property type="match status" value="1"/>
</dbReference>
<gene>
    <name evidence="11" type="ORF">EAG_14405</name>
</gene>
<feature type="transmembrane region" description="Helical" evidence="9">
    <location>
        <begin position="485"/>
        <end position="503"/>
    </location>
</feature>
<feature type="compositionally biased region" description="Basic and acidic residues" evidence="8">
    <location>
        <begin position="776"/>
        <end position="785"/>
    </location>
</feature>
<feature type="domain" description="Kazal-like" evidence="10">
    <location>
        <begin position="518"/>
        <end position="575"/>
    </location>
</feature>
<dbReference type="GO" id="GO:0043252">
    <property type="term" value="P:sodium-independent organic anion transport"/>
    <property type="evidence" value="ECO:0007669"/>
    <property type="project" value="TreeGrafter"/>
</dbReference>
<feature type="compositionally biased region" description="Basic and acidic residues" evidence="8">
    <location>
        <begin position="866"/>
        <end position="877"/>
    </location>
</feature>
<evidence type="ECO:0000256" key="6">
    <source>
        <dbReference type="ARBA" id="ARBA00023136"/>
    </source>
</evidence>
<dbReference type="CDD" id="cd17336">
    <property type="entry name" value="MFS_SLCO_OATP"/>
    <property type="match status" value="1"/>
</dbReference>
<sequence>MWKREGKRSGHIADRQSKYLPHRNVGVRPLRARVRLFGKAYDGPSKWPLPADGWLVDGASLWKKMVRISEVIRSGSEVEGSLSGPANPIPSQSIDCGCGQMQCPKLAKFATRKLFVGLICWIGIVQTTLYVYFRVTGSTIARRFQIDPYLMDWILVIAELTPFILGLLVAYWGDRIHRASWIGGLTLLQSASYFILMIPHFTHRVRVIEETQNVTHMSLYADDSPELCTSGLSRVIIEEDEPCYLVIVILITVSIITGAANISYYALGISYLDDNTKMKHVTAFKGIIIAVKIFGIVFGYFLGWGCLRVDAENFEMIKSYQDQIGAWWLGFPILSTLLVIPGLMLSWFPRRLPSVVVEQAAASLLHQATTISNRAPHRTSTQKVGSPEFWPSFCRLVTNKILMCNILAMIFCAIAVINFIMHEDIFLESRFHMPRPTGMLLGFNDPLRSRLVMSIMKPVLIGLIIIISGLVLAKAKPRPKFIISYSLVIILLTIAIIVSLIFVTCDRPSIVGLDKGSNGLLKYCNKNCRCSKDSDFRPICDSLGKFTYYSPCYAGCTTIIYVDDVKIYSGCKCVEEMTGWGNDQAKEGPCESIKCQAGWMLFEFGTLLAYALVASTLVGDLLINMRSVYKQDKAISIGFSMTWIAIFVYVPGKILYEFVSREACQYWGNQRAICHLYGEKLGDYLCYLTILFLSLCFLSKIILWFLCKNLQLYEEVEKKENQENTVLQELIEQSPTTEQQETIQETRNNNNATRQVDVVIEPESRIPPETNVPEDNSPKKEEKIQRNVPLKYGPLGPGDRRSTGSNPSTTRNSTIRNLDSEDELDSSSDESKKPSSPRVAYAPLVLDSDVESDLSSIGPRSRRRISSKDYDENDQHSSKNSSIRRWFPNPDHYEDPLRARNSKFRKSSSYQDGSSKTGSFEFSKKGQESNVSKQGDFNEVGIPIADPFPEGKGNSGDTMHSKDVKSLIDRYEQNVSQETLNEDRLSVKSEDARSRPENKMGIPLVAMVPSRSSSSRGQSSSVFSSLPDVLDKNSDQRMERRATPSPKSSTKGSKPIFQTDL</sequence>
<dbReference type="PANTHER" id="PTHR11388">
    <property type="entry name" value="ORGANIC ANION TRANSPORTER"/>
    <property type="match status" value="1"/>
</dbReference>
<feature type="transmembrane region" description="Helical" evidence="9">
    <location>
        <begin position="244"/>
        <end position="267"/>
    </location>
</feature>
<keyword evidence="12" id="KW-1185">Reference proteome</keyword>
<dbReference type="GO" id="GO:0015347">
    <property type="term" value="F:sodium-independent organic anion transmembrane transporter activity"/>
    <property type="evidence" value="ECO:0007669"/>
    <property type="project" value="TreeGrafter"/>
</dbReference>
<dbReference type="FunCoup" id="E2ABP5">
    <property type="interactions" value="24"/>
</dbReference>
<dbReference type="Pfam" id="PF03137">
    <property type="entry name" value="OATP"/>
    <property type="match status" value="1"/>
</dbReference>
<feature type="compositionally biased region" description="Basic and acidic residues" evidence="8">
    <location>
        <begin position="1029"/>
        <end position="1042"/>
    </location>
</feature>
<accession>E2ABP5</accession>
<feature type="compositionally biased region" description="Low complexity" evidence="8">
    <location>
        <begin position="732"/>
        <end position="751"/>
    </location>
</feature>
<keyword evidence="4 9" id="KW-0812">Transmembrane</keyword>
<evidence type="ECO:0000256" key="3">
    <source>
        <dbReference type="ARBA" id="ARBA00022475"/>
    </source>
</evidence>
<evidence type="ECO:0000256" key="7">
    <source>
        <dbReference type="ARBA" id="ARBA00023157"/>
    </source>
</evidence>
<evidence type="ECO:0000256" key="2">
    <source>
        <dbReference type="ARBA" id="ARBA00009657"/>
    </source>
</evidence>
<feature type="transmembrane region" description="Helical" evidence="9">
    <location>
        <begin position="634"/>
        <end position="652"/>
    </location>
</feature>
<evidence type="ECO:0000256" key="1">
    <source>
        <dbReference type="ARBA" id="ARBA00004651"/>
    </source>
</evidence>
<dbReference type="InterPro" id="IPR036259">
    <property type="entry name" value="MFS_trans_sf"/>
</dbReference>
<dbReference type="Proteomes" id="UP000000311">
    <property type="component" value="Unassembled WGS sequence"/>
</dbReference>
<feature type="transmembrane region" description="Helical" evidence="9">
    <location>
        <begin position="687"/>
        <end position="707"/>
    </location>
</feature>
<evidence type="ECO:0000256" key="8">
    <source>
        <dbReference type="SAM" id="MobiDB-lite"/>
    </source>
</evidence>
<keyword evidence="6 9" id="KW-0472">Membrane</keyword>
<dbReference type="InterPro" id="IPR002350">
    <property type="entry name" value="Kazal_dom"/>
</dbReference>
<feature type="transmembrane region" description="Helical" evidence="9">
    <location>
        <begin position="599"/>
        <end position="622"/>
    </location>
</feature>
<feature type="transmembrane region" description="Helical" evidence="9">
    <location>
        <begin position="287"/>
        <end position="305"/>
    </location>
</feature>
<dbReference type="AlphaFoldDB" id="E2ABP5"/>
<reference evidence="11 12" key="1">
    <citation type="journal article" date="2010" name="Science">
        <title>Genomic comparison of the ants Camponotus floridanus and Harpegnathos saltator.</title>
        <authorList>
            <person name="Bonasio R."/>
            <person name="Zhang G."/>
            <person name="Ye C."/>
            <person name="Mutti N.S."/>
            <person name="Fang X."/>
            <person name="Qin N."/>
            <person name="Donahue G."/>
            <person name="Yang P."/>
            <person name="Li Q."/>
            <person name="Li C."/>
            <person name="Zhang P."/>
            <person name="Huang Z."/>
            <person name="Berger S.L."/>
            <person name="Reinberg D."/>
            <person name="Wang J."/>
            <person name="Liebig J."/>
        </authorList>
    </citation>
    <scope>NUCLEOTIDE SEQUENCE [LARGE SCALE GENOMIC DNA]</scope>
    <source>
        <strain evidence="12">C129</strain>
    </source>
</reference>
<dbReference type="STRING" id="104421.E2ABP5"/>
<feature type="transmembrane region" description="Helical" evidence="9">
    <location>
        <begin position="114"/>
        <end position="133"/>
    </location>
</feature>
<organism evidence="12">
    <name type="scientific">Camponotus floridanus</name>
    <name type="common">Florida carpenter ant</name>
    <dbReference type="NCBI Taxonomy" id="104421"/>
    <lineage>
        <taxon>Eukaryota</taxon>
        <taxon>Metazoa</taxon>
        <taxon>Ecdysozoa</taxon>
        <taxon>Arthropoda</taxon>
        <taxon>Hexapoda</taxon>
        <taxon>Insecta</taxon>
        <taxon>Pterygota</taxon>
        <taxon>Neoptera</taxon>
        <taxon>Endopterygota</taxon>
        <taxon>Hymenoptera</taxon>
        <taxon>Apocrita</taxon>
        <taxon>Aculeata</taxon>
        <taxon>Formicoidea</taxon>
        <taxon>Formicidae</taxon>
        <taxon>Formicinae</taxon>
        <taxon>Camponotus</taxon>
    </lineage>
</organism>
<dbReference type="OMA" id="WGDRIHR"/>
<evidence type="ECO:0000313" key="12">
    <source>
        <dbReference type="Proteomes" id="UP000000311"/>
    </source>
</evidence>
<dbReference type="PROSITE" id="PS51465">
    <property type="entry name" value="KAZAL_2"/>
    <property type="match status" value="1"/>
</dbReference>
<feature type="compositionally biased region" description="Low complexity" evidence="8">
    <location>
        <begin position="1043"/>
        <end position="1055"/>
    </location>
</feature>
<evidence type="ECO:0000256" key="9">
    <source>
        <dbReference type="SAM" id="Phobius"/>
    </source>
</evidence>
<dbReference type="SUPFAM" id="SSF103473">
    <property type="entry name" value="MFS general substrate transporter"/>
    <property type="match status" value="1"/>
</dbReference>
<dbReference type="InParanoid" id="E2ABP5"/>
<dbReference type="InterPro" id="IPR004156">
    <property type="entry name" value="OATP"/>
</dbReference>
<evidence type="ECO:0000259" key="10">
    <source>
        <dbReference type="PROSITE" id="PS51465"/>
    </source>
</evidence>